<evidence type="ECO:0000256" key="2">
    <source>
        <dbReference type="ARBA" id="ARBA00005014"/>
    </source>
</evidence>
<gene>
    <name evidence="7" type="ORF">E5347_11090</name>
</gene>
<comment type="caution">
    <text evidence="7">The sequence shown here is derived from an EMBL/GenBank/DDBJ whole genome shotgun (WGS) entry which is preliminary data.</text>
</comment>
<accession>A0A4S2DLG8</accession>
<comment type="catalytic activity">
    <reaction evidence="1">
        <text>D-ribulose 5-phosphate + formaldehyde = D-arabino-hex-3-ulose 6-phosphate</text>
        <dbReference type="Rhea" id="RHEA:25201"/>
        <dbReference type="ChEBI" id="CHEBI:16842"/>
        <dbReference type="ChEBI" id="CHEBI:58121"/>
        <dbReference type="ChEBI" id="CHEBI:58542"/>
        <dbReference type="EC" id="4.1.2.43"/>
    </reaction>
</comment>
<dbReference type="InterPro" id="IPR017553">
    <property type="entry name" value="3-hexulose-6-phosphate_synth"/>
</dbReference>
<dbReference type="GO" id="GO:0033982">
    <property type="term" value="F:3-dehydro-L-gulonate-6-phosphate decarboxylase activity"/>
    <property type="evidence" value="ECO:0007669"/>
    <property type="project" value="TreeGrafter"/>
</dbReference>
<sequence length="224" mass="25022">MEVNTNDKGEIVVKLQVAIDRVSIEKAIEIIEEVKDYADIIEIGTSLIKDFGLESVRRIREKFPNVTILADIKTVDEAEYEFEAIYKAGADIATVLGCASLETIRICKRVANKYKKDYLIDLIEVSKEKQEALKEFNDGIICVHMPSDNNGQDLENLINSSIENLKSFNRLAVAGGVTKDNINIIKEYNFHIAIVGGAITKAKDIKKEAKELKKLLGDEKNGSF</sequence>
<keyword evidence="5" id="KW-0456">Lyase</keyword>
<evidence type="ECO:0000313" key="8">
    <source>
        <dbReference type="Proteomes" id="UP000306888"/>
    </source>
</evidence>
<dbReference type="SUPFAM" id="SSF51366">
    <property type="entry name" value="Ribulose-phoshate binding barrel"/>
    <property type="match status" value="1"/>
</dbReference>
<dbReference type="NCBIfam" id="TIGR03128">
    <property type="entry name" value="RuMP_HxlA"/>
    <property type="match status" value="1"/>
</dbReference>
<dbReference type="GO" id="GO:0004590">
    <property type="term" value="F:orotidine-5'-phosphate decarboxylase activity"/>
    <property type="evidence" value="ECO:0007669"/>
    <property type="project" value="InterPro"/>
</dbReference>
<organism evidence="7 8">
    <name type="scientific">Clostridium sartagoforme</name>
    <dbReference type="NCBI Taxonomy" id="84031"/>
    <lineage>
        <taxon>Bacteria</taxon>
        <taxon>Bacillati</taxon>
        <taxon>Bacillota</taxon>
        <taxon>Clostridia</taxon>
        <taxon>Eubacteriales</taxon>
        <taxon>Clostridiaceae</taxon>
        <taxon>Clostridium</taxon>
    </lineage>
</organism>
<dbReference type="EMBL" id="SRYR01000005">
    <property type="protein sequence ID" value="TGY41853.1"/>
    <property type="molecule type" value="Genomic_DNA"/>
</dbReference>
<dbReference type="AlphaFoldDB" id="A0A4S2DLG8"/>
<dbReference type="OrthoDB" id="43475at2"/>
<dbReference type="Proteomes" id="UP000306888">
    <property type="component" value="Unassembled WGS sequence"/>
</dbReference>
<evidence type="ECO:0000313" key="7">
    <source>
        <dbReference type="EMBL" id="TGY41853.1"/>
    </source>
</evidence>
<dbReference type="InterPro" id="IPR001754">
    <property type="entry name" value="OMPdeCOase_dom"/>
</dbReference>
<dbReference type="GO" id="GO:0043801">
    <property type="term" value="F:hexulose-6-phosphate synthase activity"/>
    <property type="evidence" value="ECO:0007669"/>
    <property type="project" value="UniProtKB-EC"/>
</dbReference>
<comment type="pathway">
    <text evidence="2">One-carbon metabolism; formaldehyde assimilation via RuMP pathway; D-fructose 6-phosphate from D-ribulose 5-phosphate and formaldehyde: step 1/2.</text>
</comment>
<protein>
    <recommendedName>
        <fullName evidence="4">3-hexulose-6-phosphate synthase</fullName>
        <ecNumber evidence="4">4.1.2.43</ecNumber>
    </recommendedName>
</protein>
<reference evidence="7 8" key="1">
    <citation type="submission" date="2019-04" db="EMBL/GenBank/DDBJ databases">
        <title>Microbes associate with the intestines of laboratory mice.</title>
        <authorList>
            <person name="Navarre W."/>
            <person name="Wong E."/>
            <person name="Huang K."/>
            <person name="Tropini C."/>
            <person name="Ng K."/>
            <person name="Yu B."/>
        </authorList>
    </citation>
    <scope>NUCLEOTIDE SEQUENCE [LARGE SCALE GENOMIC DNA]</scope>
    <source>
        <strain evidence="7 8">NM50_B9-20</strain>
    </source>
</reference>
<dbReference type="GO" id="GO:0019854">
    <property type="term" value="P:L-ascorbic acid catabolic process"/>
    <property type="evidence" value="ECO:0007669"/>
    <property type="project" value="TreeGrafter"/>
</dbReference>
<dbReference type="GO" id="GO:0006207">
    <property type="term" value="P:'de novo' pyrimidine nucleobase biosynthetic process"/>
    <property type="evidence" value="ECO:0007669"/>
    <property type="project" value="InterPro"/>
</dbReference>
<evidence type="ECO:0000256" key="4">
    <source>
        <dbReference type="ARBA" id="ARBA00012890"/>
    </source>
</evidence>
<dbReference type="InterPro" id="IPR013785">
    <property type="entry name" value="Aldolase_TIM"/>
</dbReference>
<dbReference type="Gene3D" id="3.20.20.70">
    <property type="entry name" value="Aldolase class I"/>
    <property type="match status" value="1"/>
</dbReference>
<keyword evidence="8" id="KW-1185">Reference proteome</keyword>
<proteinExistence type="inferred from homology"/>
<dbReference type="PANTHER" id="PTHR35039:SF3">
    <property type="entry name" value="3-KETO-L-GULONATE-6-PHOSPHATE DECARBOXYLASE SGBH-RELATED"/>
    <property type="match status" value="1"/>
</dbReference>
<dbReference type="EC" id="4.1.2.43" evidence="4"/>
<dbReference type="PANTHER" id="PTHR35039">
    <property type="entry name" value="3-KETO-L-GULONATE-6-PHOSPHATE DECARBOXYLASE SGBH-RELATED"/>
    <property type="match status" value="1"/>
</dbReference>
<dbReference type="Pfam" id="PF00215">
    <property type="entry name" value="OMPdecase"/>
    <property type="match status" value="1"/>
</dbReference>
<name>A0A4S2DLG8_9CLOT</name>
<comment type="similarity">
    <text evidence="3">Belongs to the HPS/KGPDC family. HPS subfamily.</text>
</comment>
<evidence type="ECO:0000256" key="3">
    <source>
        <dbReference type="ARBA" id="ARBA00006350"/>
    </source>
</evidence>
<dbReference type="SMART" id="SM00934">
    <property type="entry name" value="OMPdecase"/>
    <property type="match status" value="1"/>
</dbReference>
<evidence type="ECO:0000256" key="5">
    <source>
        <dbReference type="ARBA" id="ARBA00023239"/>
    </source>
</evidence>
<feature type="domain" description="Orotidine 5'-phosphate decarboxylase" evidence="6">
    <location>
        <begin position="14"/>
        <end position="212"/>
    </location>
</feature>
<evidence type="ECO:0000259" key="6">
    <source>
        <dbReference type="SMART" id="SM00934"/>
    </source>
</evidence>
<evidence type="ECO:0000256" key="1">
    <source>
        <dbReference type="ARBA" id="ARBA00000718"/>
    </source>
</evidence>
<dbReference type="InterPro" id="IPR011060">
    <property type="entry name" value="RibuloseP-bd_barrel"/>
</dbReference>